<evidence type="ECO:0000313" key="2">
    <source>
        <dbReference type="Proteomes" id="UP000829196"/>
    </source>
</evidence>
<accession>A0A8T3A7D8</accession>
<evidence type="ECO:0000313" key="1">
    <source>
        <dbReference type="EMBL" id="KAI0492013.1"/>
    </source>
</evidence>
<organism evidence="1 2">
    <name type="scientific">Dendrobium nobile</name>
    <name type="common">Orchid</name>
    <dbReference type="NCBI Taxonomy" id="94219"/>
    <lineage>
        <taxon>Eukaryota</taxon>
        <taxon>Viridiplantae</taxon>
        <taxon>Streptophyta</taxon>
        <taxon>Embryophyta</taxon>
        <taxon>Tracheophyta</taxon>
        <taxon>Spermatophyta</taxon>
        <taxon>Magnoliopsida</taxon>
        <taxon>Liliopsida</taxon>
        <taxon>Asparagales</taxon>
        <taxon>Orchidaceae</taxon>
        <taxon>Epidendroideae</taxon>
        <taxon>Malaxideae</taxon>
        <taxon>Dendrobiinae</taxon>
        <taxon>Dendrobium</taxon>
    </lineage>
</organism>
<reference evidence="1" key="1">
    <citation type="journal article" date="2022" name="Front. Genet.">
        <title>Chromosome-Scale Assembly of the Dendrobium nobile Genome Provides Insights Into the Molecular Mechanism of the Biosynthesis of the Medicinal Active Ingredient of Dendrobium.</title>
        <authorList>
            <person name="Xu Q."/>
            <person name="Niu S.-C."/>
            <person name="Li K.-L."/>
            <person name="Zheng P.-J."/>
            <person name="Zhang X.-J."/>
            <person name="Jia Y."/>
            <person name="Liu Y."/>
            <person name="Niu Y.-X."/>
            <person name="Yu L.-H."/>
            <person name="Chen D.-F."/>
            <person name="Zhang G.-Q."/>
        </authorList>
    </citation>
    <scope>NUCLEOTIDE SEQUENCE</scope>
    <source>
        <tissue evidence="1">Leaf</tissue>
    </source>
</reference>
<dbReference type="OrthoDB" id="10537869at2759"/>
<proteinExistence type="predicted"/>
<comment type="caution">
    <text evidence="1">The sequence shown here is derived from an EMBL/GenBank/DDBJ whole genome shotgun (WGS) entry which is preliminary data.</text>
</comment>
<dbReference type="EMBL" id="JAGYWB010000018">
    <property type="protein sequence ID" value="KAI0492013.1"/>
    <property type="molecule type" value="Genomic_DNA"/>
</dbReference>
<protein>
    <submittedName>
        <fullName evidence="1">Uncharacterized protein</fullName>
    </submittedName>
</protein>
<name>A0A8T3A7D8_DENNO</name>
<dbReference type="AlphaFoldDB" id="A0A8T3A7D8"/>
<sequence length="105" mass="10717">MGGTIPSSVNSPMALSSNNGEGGILVLDRFTLAPNSNDGGGEDDVVVCESIPLRPEVSLGTLDSSVEIGVLCYDLALNDFTAEVVPLVDGPDGSPQECNVSHVAT</sequence>
<gene>
    <name evidence="1" type="ORF">KFK09_026278</name>
</gene>
<dbReference type="Proteomes" id="UP000829196">
    <property type="component" value="Unassembled WGS sequence"/>
</dbReference>
<keyword evidence="2" id="KW-1185">Reference proteome</keyword>